<evidence type="ECO:0000313" key="3">
    <source>
        <dbReference type="Proteomes" id="UP000789572"/>
    </source>
</evidence>
<evidence type="ECO:0000313" key="2">
    <source>
        <dbReference type="EMBL" id="CAG8601039.1"/>
    </source>
</evidence>
<keyword evidence="3" id="KW-1185">Reference proteome</keyword>
<accession>A0A9N9GGM5</accession>
<sequence>MSYTLNNMTDYTDNVESEYAEELHDEKSESNNDAQDVEPCPYCEEPLPSPLPPKLEQYLSKLQKKKLSAVESYAFCMLHAAELTHVPEGIKKGYPTAIDF</sequence>
<comment type="caution">
    <text evidence="2">The sequence shown here is derived from an EMBL/GenBank/DDBJ whole genome shotgun (WGS) entry which is preliminary data.</text>
</comment>
<feature type="compositionally biased region" description="Polar residues" evidence="1">
    <location>
        <begin position="1"/>
        <end position="12"/>
    </location>
</feature>
<gene>
    <name evidence="2" type="ORF">POCULU_LOCUS7464</name>
</gene>
<feature type="region of interest" description="Disordered" evidence="1">
    <location>
        <begin position="1"/>
        <end position="48"/>
    </location>
</feature>
<name>A0A9N9GGM5_9GLOM</name>
<dbReference type="Proteomes" id="UP000789572">
    <property type="component" value="Unassembled WGS sequence"/>
</dbReference>
<dbReference type="EMBL" id="CAJVPJ010001704">
    <property type="protein sequence ID" value="CAG8601039.1"/>
    <property type="molecule type" value="Genomic_DNA"/>
</dbReference>
<proteinExistence type="predicted"/>
<dbReference type="OrthoDB" id="128308at2759"/>
<evidence type="ECO:0000256" key="1">
    <source>
        <dbReference type="SAM" id="MobiDB-lite"/>
    </source>
</evidence>
<reference evidence="2" key="1">
    <citation type="submission" date="2021-06" db="EMBL/GenBank/DDBJ databases">
        <authorList>
            <person name="Kallberg Y."/>
            <person name="Tangrot J."/>
            <person name="Rosling A."/>
        </authorList>
    </citation>
    <scope>NUCLEOTIDE SEQUENCE</scope>
    <source>
        <strain evidence="2">IA702</strain>
    </source>
</reference>
<feature type="non-terminal residue" evidence="2">
    <location>
        <position position="1"/>
    </location>
</feature>
<feature type="compositionally biased region" description="Basic and acidic residues" evidence="1">
    <location>
        <begin position="21"/>
        <end position="30"/>
    </location>
</feature>
<dbReference type="AlphaFoldDB" id="A0A9N9GGM5"/>
<organism evidence="2 3">
    <name type="scientific">Paraglomus occultum</name>
    <dbReference type="NCBI Taxonomy" id="144539"/>
    <lineage>
        <taxon>Eukaryota</taxon>
        <taxon>Fungi</taxon>
        <taxon>Fungi incertae sedis</taxon>
        <taxon>Mucoromycota</taxon>
        <taxon>Glomeromycotina</taxon>
        <taxon>Glomeromycetes</taxon>
        <taxon>Paraglomerales</taxon>
        <taxon>Paraglomeraceae</taxon>
        <taxon>Paraglomus</taxon>
    </lineage>
</organism>
<protein>
    <submittedName>
        <fullName evidence="2">404_t:CDS:1</fullName>
    </submittedName>
</protein>